<sequence length="168" mass="19004">MKITAIVVAVLALIGFGVFVYLGGYEDYPIEIRENASMDLYGLTYRGTPQDEGLKQTFEQVEAQKEDGAILHTIYMVEPAGKLDTMKVFVGLDRLSAIPPSWETKTIDAKRFIVADLHYHKMVMPRPESVKKDIQEFAKENSLILTDVYIDKILGEEHIQVWAPLAKD</sequence>
<keyword evidence="1" id="KW-1133">Transmembrane helix</keyword>
<protein>
    <recommendedName>
        <fullName evidence="4">GyrI-like small molecule binding domain-containing protein</fullName>
    </recommendedName>
</protein>
<evidence type="ECO:0000256" key="1">
    <source>
        <dbReference type="SAM" id="Phobius"/>
    </source>
</evidence>
<organism evidence="2 3">
    <name type="scientific">Echinicola pacifica</name>
    <dbReference type="NCBI Taxonomy" id="346377"/>
    <lineage>
        <taxon>Bacteria</taxon>
        <taxon>Pseudomonadati</taxon>
        <taxon>Bacteroidota</taxon>
        <taxon>Cytophagia</taxon>
        <taxon>Cytophagales</taxon>
        <taxon>Cyclobacteriaceae</taxon>
        <taxon>Echinicola</taxon>
    </lineage>
</organism>
<reference evidence="2" key="1">
    <citation type="journal article" date="2014" name="Int. J. Syst. Evol. Microbiol.">
        <title>Complete genome sequence of Corynebacterium casei LMG S-19264T (=DSM 44701T), isolated from a smear-ripened cheese.</title>
        <authorList>
            <consortium name="US DOE Joint Genome Institute (JGI-PGF)"/>
            <person name="Walter F."/>
            <person name="Albersmeier A."/>
            <person name="Kalinowski J."/>
            <person name="Ruckert C."/>
        </authorList>
    </citation>
    <scope>NUCLEOTIDE SEQUENCE</scope>
    <source>
        <strain evidence="2">KCTC 12368</strain>
    </source>
</reference>
<keyword evidence="1" id="KW-0812">Transmembrane</keyword>
<evidence type="ECO:0000313" key="2">
    <source>
        <dbReference type="EMBL" id="GGZ33994.1"/>
    </source>
</evidence>
<dbReference type="RefSeq" id="WP_018475263.1">
    <property type="nucleotide sequence ID" value="NZ_BMWX01000005.1"/>
</dbReference>
<feature type="transmembrane region" description="Helical" evidence="1">
    <location>
        <begin position="6"/>
        <end position="24"/>
    </location>
</feature>
<evidence type="ECO:0000313" key="3">
    <source>
        <dbReference type="Proteomes" id="UP000619457"/>
    </source>
</evidence>
<gene>
    <name evidence="2" type="ORF">GCM10007049_29140</name>
</gene>
<comment type="caution">
    <text evidence="2">The sequence shown here is derived from an EMBL/GenBank/DDBJ whole genome shotgun (WGS) entry which is preliminary data.</text>
</comment>
<dbReference type="AlphaFoldDB" id="A0A918Q7N0"/>
<evidence type="ECO:0008006" key="4">
    <source>
        <dbReference type="Google" id="ProtNLM"/>
    </source>
</evidence>
<dbReference type="Proteomes" id="UP000619457">
    <property type="component" value="Unassembled WGS sequence"/>
</dbReference>
<dbReference type="EMBL" id="BMWX01000005">
    <property type="protein sequence ID" value="GGZ33994.1"/>
    <property type="molecule type" value="Genomic_DNA"/>
</dbReference>
<keyword evidence="1" id="KW-0472">Membrane</keyword>
<reference evidence="2" key="2">
    <citation type="submission" date="2020-09" db="EMBL/GenBank/DDBJ databases">
        <authorList>
            <person name="Sun Q."/>
            <person name="Kim S."/>
        </authorList>
    </citation>
    <scope>NUCLEOTIDE SEQUENCE</scope>
    <source>
        <strain evidence="2">KCTC 12368</strain>
    </source>
</reference>
<name>A0A918Q7N0_9BACT</name>
<proteinExistence type="predicted"/>
<accession>A0A918Q7N0</accession>
<keyword evidence="3" id="KW-1185">Reference proteome</keyword>